<dbReference type="EMBL" id="JPOX01000050">
    <property type="protein sequence ID" value="KFX42012.1"/>
    <property type="molecule type" value="Genomic_DNA"/>
</dbReference>
<keyword evidence="12" id="KW-0520">NAD</keyword>
<feature type="compositionally biased region" description="Polar residues" evidence="19">
    <location>
        <begin position="724"/>
        <end position="750"/>
    </location>
</feature>
<evidence type="ECO:0000256" key="2">
    <source>
        <dbReference type="ARBA" id="ARBA00001911"/>
    </source>
</evidence>
<evidence type="ECO:0000256" key="9">
    <source>
        <dbReference type="ARBA" id="ARBA00022516"/>
    </source>
</evidence>
<dbReference type="PANTHER" id="PTHR11510">
    <property type="entry name" value="MYO-INOSITOL-1 PHOSPHATE SYNTHASE"/>
    <property type="match status" value="1"/>
</dbReference>
<evidence type="ECO:0000256" key="12">
    <source>
        <dbReference type="ARBA" id="ARBA00023027"/>
    </source>
</evidence>
<protein>
    <recommendedName>
        <fullName evidence="7">inositol-3-phosphate synthase</fullName>
        <ecNumber evidence="7">5.5.1.4</ecNumber>
    </recommendedName>
</protein>
<dbReference type="InterPro" id="IPR042231">
    <property type="entry name" value="Cho/carn_acyl_trans_2"/>
</dbReference>
<keyword evidence="15" id="KW-0413">Isomerase</keyword>
<gene>
    <name evidence="22" type="ORF">GQ26_0500070</name>
</gene>
<dbReference type="GO" id="GO:0016746">
    <property type="term" value="F:acyltransferase activity"/>
    <property type="evidence" value="ECO:0007669"/>
    <property type="project" value="UniProtKB-KW"/>
</dbReference>
<keyword evidence="13" id="KW-0443">Lipid metabolism</keyword>
<comment type="similarity">
    <text evidence="5">Belongs to the carnitine/choline acetyltransferase family.</text>
</comment>
<dbReference type="FunFam" id="3.40.50.720:FF:000069">
    <property type="entry name" value="Inositol-3-phosphate synthase 1"/>
    <property type="match status" value="1"/>
</dbReference>
<keyword evidence="10" id="KW-0398">Inositol biosynthesis</keyword>
<dbReference type="SUPFAM" id="SSF52777">
    <property type="entry name" value="CoA-dependent acyltransferases"/>
    <property type="match status" value="2"/>
</dbReference>
<evidence type="ECO:0000256" key="5">
    <source>
        <dbReference type="ARBA" id="ARBA00005232"/>
    </source>
</evidence>
<comment type="catalytic activity">
    <reaction evidence="1">
        <text>D-glucose 6-phosphate = 1D-myo-inositol 3-phosphate</text>
        <dbReference type="Rhea" id="RHEA:10716"/>
        <dbReference type="ChEBI" id="CHEBI:58401"/>
        <dbReference type="ChEBI" id="CHEBI:61548"/>
        <dbReference type="EC" id="5.5.1.4"/>
    </reaction>
</comment>
<dbReference type="InterPro" id="IPR000542">
    <property type="entry name" value="Carn_acyl_trans"/>
</dbReference>
<sequence>MAPHVEVGSSSLKGDEWASNNYGTTSLSGRELFTVNSPNVEYNESEVLSKYTYRTTSVTKDATTGKYVATPKETLYEFRVDRRIPKIGVMLVGWGGNNGTTVTAGIIANRRGLVWETKNGPRAANYYGSVVMGSTIKLGIDAEHRDVNIPFHDVLPMVHPNDLVIGGWDISSMNLADAMDRAAVLEPTLKMQVKKEMAQMVPLPSVYYPDFIASNQTDRANNVLSGNRACMDHVDQIRQDIRDFKSANNLDKVIVQWTANTERYADIVPGVNDTAENLLKAIAEGHEEIAPSTIFAVASILEKSPFINGSPQNTFVPGVMDLASQHGSFIGGDDFKSGQTKMKSALVEFLINAGIKLVSIASYNHLGNNDGRNLSEQKQFRSKEISKSNVVDDMVEANTVLYKEGEYPDHTVVIKYMPGVGDDKRALDEYYAEIFLGGHQTISIFNVCEDSLLASPLIIDLVLITEMMTRIQWRTSSGGESTAYESFHSVLSILSYMLKAPSTPPGTPVVNALAKQRAALTNIFRAVYQFSQEKELRYERVLHRYLSRGESLLIVIIILTRNPDNHRKIHPIAVYHESCQVSRPCMFVLMISLTTSPKTRRTGVLKTPREGSLKTPGVVYCTLFLTAYGNYVRHYAGMFITMQHDLTPCADAALALPRKHWSHSLALLTDDGAMVNMKESITPKNALADLKPLTEAIISLSAPQEQKNNLLYLITQLSTALSVASSPPSTRQNGGSSTDTQVNGANGASHSDTDMSHVPTFIPNKLPRFPLPDINALCNAFLTGVKAFASPEEFTNTINAVEDFKRPGSVGRLLYDRAAARAADPNVENWECELQLQRGFLDRRVALTPFTSFWTGHPFSQRPHSQAERAALLAYTTNNFKRKLEAGLIEPVVMNQLELTTAFHPWIFNTVRVPGIPSDDMQKHPNNDYCVVFWRGHAFKLSLSVRSRPATYLELHSAFELVLSQSVARSFVSIFTSDNRPSWAETRQRLQQLSPQNAESLAIIEAAAFTVCLDEASPMTVGERGRQFHFGGEKDAANRWHDKSLQFVVCSNGFSATLGEHTMLDAMTLKQLNDAINTAISSHAEAGVLVPPATAPITPVPLPFTTDATIEALIDKVRVQYADITEGAEHVAFHFEGYGSKLLREQKLPPKSVFQIVVQLAAYAIFGEITPCFESINQAHYHKGRVDIIQVVNPQVAAFLTAARDPSVDMSERRSLLLNAARAHVASVSKVARNVGWERNLTALRALLKKGEPLPALFEDPVYKRVRPRLMMSNCFETGMLEKGCMWKAPESYGCTMRSMMRVMNILDNLDDARPSTERDARERG</sequence>
<dbReference type="Pfam" id="PF01658">
    <property type="entry name" value="Inos-1-P_synth"/>
    <property type="match status" value="1"/>
</dbReference>
<accession>A0A093UP31</accession>
<keyword evidence="8" id="KW-0963">Cytoplasm</keyword>
<keyword evidence="11" id="KW-0808">Transferase</keyword>
<dbReference type="InterPro" id="IPR039551">
    <property type="entry name" value="Cho/carn_acyl_trans"/>
</dbReference>
<dbReference type="FunFam" id="3.40.50.720:FF:000204">
    <property type="entry name" value="Inositol-3-phosphate synthase 1-B"/>
    <property type="match status" value="1"/>
</dbReference>
<evidence type="ECO:0000313" key="22">
    <source>
        <dbReference type="EMBL" id="KFX42012.1"/>
    </source>
</evidence>
<dbReference type="PROSITE" id="PS00440">
    <property type="entry name" value="ACYLTRANSF_C_2"/>
    <property type="match status" value="1"/>
</dbReference>
<evidence type="ECO:0000256" key="7">
    <source>
        <dbReference type="ARBA" id="ARBA00012125"/>
    </source>
</evidence>
<dbReference type="InterPro" id="IPR002587">
    <property type="entry name" value="Myo-inos-1-P_Synthase"/>
</dbReference>
<dbReference type="Gene3D" id="3.30.559.70">
    <property type="entry name" value="Choline/Carnitine o-acyltransferase, domain 2"/>
    <property type="match status" value="1"/>
</dbReference>
<dbReference type="Gene3D" id="3.40.50.720">
    <property type="entry name" value="NAD(P)-binding Rossmann-like Domain"/>
    <property type="match status" value="2"/>
</dbReference>
<keyword evidence="14" id="KW-0594">Phospholipid biosynthesis</keyword>
<evidence type="ECO:0000256" key="11">
    <source>
        <dbReference type="ARBA" id="ARBA00022679"/>
    </source>
</evidence>
<dbReference type="InterPro" id="IPR013021">
    <property type="entry name" value="Myo-inos-1-P_Synthase_GAPDH"/>
</dbReference>
<keyword evidence="16" id="KW-1208">Phospholipid metabolism</keyword>
<comment type="similarity">
    <text evidence="6">Belongs to the myo-inositol 1-phosphate synthase family.</text>
</comment>
<dbReference type="Pfam" id="PF07994">
    <property type="entry name" value="NAD_binding_5"/>
    <property type="match status" value="1"/>
</dbReference>
<reference evidence="22" key="1">
    <citation type="journal article" date="2014" name="PLoS Genet.">
        <title>Signature Gene Expression Reveals Novel Clues to the Molecular Mechanisms of Dimorphic Transition in Penicillium marneffei.</title>
        <authorList>
            <person name="Yang E."/>
            <person name="Wang G."/>
            <person name="Cai J."/>
            <person name="Woo P.C."/>
            <person name="Lau S.K."/>
            <person name="Yuen K.-Y."/>
            <person name="Chow W.-N."/>
            <person name="Lin X."/>
        </authorList>
    </citation>
    <scope>NUCLEOTIDE SEQUENCE [LARGE SCALE GENOMIC DNA]</scope>
    <source>
        <strain evidence="22">PM1</strain>
    </source>
</reference>
<dbReference type="Pfam" id="PF00755">
    <property type="entry name" value="Carn_acyltransf"/>
    <property type="match status" value="1"/>
</dbReference>
<evidence type="ECO:0000256" key="4">
    <source>
        <dbReference type="ARBA" id="ARBA00005117"/>
    </source>
</evidence>
<evidence type="ECO:0000256" key="15">
    <source>
        <dbReference type="ARBA" id="ARBA00023235"/>
    </source>
</evidence>
<dbReference type="SUPFAM" id="SSF55347">
    <property type="entry name" value="Glyceraldehyde-3-phosphate dehydrogenase-like, C-terminal domain"/>
    <property type="match status" value="1"/>
</dbReference>
<evidence type="ECO:0000256" key="13">
    <source>
        <dbReference type="ARBA" id="ARBA00023098"/>
    </source>
</evidence>
<comment type="caution">
    <text evidence="22">The sequence shown here is derived from an EMBL/GenBank/DDBJ whole genome shotgun (WGS) entry which is preliminary data.</text>
</comment>
<evidence type="ECO:0000256" key="19">
    <source>
        <dbReference type="SAM" id="MobiDB-lite"/>
    </source>
</evidence>
<evidence type="ECO:0000256" key="8">
    <source>
        <dbReference type="ARBA" id="ARBA00022490"/>
    </source>
</evidence>
<dbReference type="EC" id="5.5.1.4" evidence="7"/>
<evidence type="ECO:0000256" key="14">
    <source>
        <dbReference type="ARBA" id="ARBA00023209"/>
    </source>
</evidence>
<evidence type="ECO:0000259" key="21">
    <source>
        <dbReference type="Pfam" id="PF01658"/>
    </source>
</evidence>
<evidence type="ECO:0000256" key="10">
    <source>
        <dbReference type="ARBA" id="ARBA00022550"/>
    </source>
</evidence>
<feature type="active site" description="Proton acceptor" evidence="18">
    <location>
        <position position="1061"/>
    </location>
</feature>
<keyword evidence="9" id="KW-0444">Lipid biosynthesis</keyword>
<dbReference type="GO" id="GO:0006021">
    <property type="term" value="P:inositol biosynthetic process"/>
    <property type="evidence" value="ECO:0007669"/>
    <property type="project" value="UniProtKB-UniPathway"/>
</dbReference>
<organism evidence="22">
    <name type="scientific">Talaromyces marneffei PM1</name>
    <dbReference type="NCBI Taxonomy" id="1077442"/>
    <lineage>
        <taxon>Eukaryota</taxon>
        <taxon>Fungi</taxon>
        <taxon>Dikarya</taxon>
        <taxon>Ascomycota</taxon>
        <taxon>Pezizomycotina</taxon>
        <taxon>Eurotiomycetes</taxon>
        <taxon>Eurotiomycetidae</taxon>
        <taxon>Eurotiales</taxon>
        <taxon>Trichocomaceae</taxon>
        <taxon>Talaromyces</taxon>
        <taxon>Talaromyces sect. Talaromyces</taxon>
    </lineage>
</organism>
<dbReference type="InterPro" id="IPR036291">
    <property type="entry name" value="NAD(P)-bd_dom_sf"/>
</dbReference>
<evidence type="ECO:0000256" key="3">
    <source>
        <dbReference type="ARBA" id="ARBA00004496"/>
    </source>
</evidence>
<dbReference type="GO" id="GO:0004512">
    <property type="term" value="F:inositol-3-phosphate synthase activity"/>
    <property type="evidence" value="ECO:0007669"/>
    <property type="project" value="UniProtKB-EC"/>
</dbReference>
<dbReference type="InterPro" id="IPR023213">
    <property type="entry name" value="CAT-like_dom_sf"/>
</dbReference>
<evidence type="ECO:0000256" key="1">
    <source>
        <dbReference type="ARBA" id="ARBA00000113"/>
    </source>
</evidence>
<feature type="domain" description="Choline/carnitine acyltransferase" evidence="20">
    <location>
        <begin position="770"/>
        <end position="1295"/>
    </location>
</feature>
<dbReference type="SUPFAM" id="SSF51735">
    <property type="entry name" value="NAD(P)-binding Rossmann-fold domains"/>
    <property type="match status" value="1"/>
</dbReference>
<dbReference type="HOGENOM" id="CLU_259525_0_0_1"/>
<evidence type="ECO:0000256" key="16">
    <source>
        <dbReference type="ARBA" id="ARBA00023264"/>
    </source>
</evidence>
<comment type="cofactor">
    <cofactor evidence="2">
        <name>NAD(+)</name>
        <dbReference type="ChEBI" id="CHEBI:57540"/>
    </cofactor>
</comment>
<evidence type="ECO:0000256" key="17">
    <source>
        <dbReference type="ARBA" id="ARBA00023315"/>
    </source>
</evidence>
<feature type="domain" description="Myo-inositol-1-phosphate synthase GAPDH-like" evidence="21">
    <location>
        <begin position="338"/>
        <end position="451"/>
    </location>
</feature>
<proteinExistence type="inferred from homology"/>
<dbReference type="UniPathway" id="UPA00823">
    <property type="reaction ID" value="UER00787"/>
</dbReference>
<feature type="region of interest" description="Disordered" evidence="19">
    <location>
        <begin position="724"/>
        <end position="755"/>
    </location>
</feature>
<keyword evidence="17" id="KW-0012">Acyltransferase</keyword>
<comment type="subcellular location">
    <subcellularLocation>
        <location evidence="3">Cytoplasm</location>
    </subcellularLocation>
</comment>
<dbReference type="GO" id="GO:0008654">
    <property type="term" value="P:phospholipid biosynthetic process"/>
    <property type="evidence" value="ECO:0007669"/>
    <property type="project" value="UniProtKB-KW"/>
</dbReference>
<evidence type="ECO:0000256" key="6">
    <source>
        <dbReference type="ARBA" id="ARBA00010813"/>
    </source>
</evidence>
<evidence type="ECO:0000256" key="18">
    <source>
        <dbReference type="PIRSR" id="PIRSR600542-1"/>
    </source>
</evidence>
<evidence type="ECO:0000259" key="20">
    <source>
        <dbReference type="Pfam" id="PF00755"/>
    </source>
</evidence>
<dbReference type="GO" id="GO:0005737">
    <property type="term" value="C:cytoplasm"/>
    <property type="evidence" value="ECO:0007669"/>
    <property type="project" value="UniProtKB-SubCell"/>
</dbReference>
<dbReference type="Gene3D" id="3.30.559.10">
    <property type="entry name" value="Chloramphenicol acetyltransferase-like domain"/>
    <property type="match status" value="1"/>
</dbReference>
<name>A0A093UP31_TALMA</name>
<comment type="pathway">
    <text evidence="4">Polyol metabolism; myo-inositol biosynthesis; myo-inositol from D-glucose 6-phosphate: step 1/2.</text>
</comment>